<reference evidence="4 5" key="1">
    <citation type="submission" date="2023-04" db="EMBL/GenBank/DDBJ databases">
        <title>Clostridium tannerae sp. nov., isolated from the fecal material of an alpaca.</title>
        <authorList>
            <person name="Miller S."/>
            <person name="Hendry M."/>
            <person name="King J."/>
            <person name="Sankaranarayanan K."/>
            <person name="Lawson P.A."/>
        </authorList>
    </citation>
    <scope>NUCLEOTIDE SEQUENCE [LARGE SCALE GENOMIC DNA]</scope>
    <source>
        <strain evidence="4 5">A1-XYC3</strain>
    </source>
</reference>
<comment type="similarity">
    <text evidence="3">Belongs to the SmpB family.</text>
</comment>
<dbReference type="InterPro" id="IPR000037">
    <property type="entry name" value="SsrA-bd_prot"/>
</dbReference>
<dbReference type="PANTHER" id="PTHR30308:SF2">
    <property type="entry name" value="SSRA-BINDING PROTEIN"/>
    <property type="match status" value="1"/>
</dbReference>
<comment type="function">
    <text evidence="3">Required for rescue of stalled ribosomes mediated by trans-translation. Binds to transfer-messenger RNA (tmRNA), required for stable association of tmRNA with ribosomes. tmRNA and SmpB together mimic tRNA shape, replacing the anticodon stem-loop with SmpB. tmRNA is encoded by the ssrA gene; the 2 termini fold to resemble tRNA(Ala) and it encodes a 'tag peptide', a short internal open reading frame. During trans-translation Ala-aminoacylated tmRNA acts like a tRNA, entering the A-site of stalled ribosomes, displacing the stalled mRNA. The ribosome then switches to translate the ORF on the tmRNA; the nascent peptide is terminated with the 'tag peptide' encoded by the tmRNA and targeted for degradation. The ribosome is freed to recommence translation, which seems to be the essential function of trans-translation.</text>
</comment>
<evidence type="ECO:0000313" key="5">
    <source>
        <dbReference type="Proteomes" id="UP001281656"/>
    </source>
</evidence>
<dbReference type="Pfam" id="PF01668">
    <property type="entry name" value="SmpB"/>
    <property type="match status" value="1"/>
</dbReference>
<dbReference type="InterPro" id="IPR020081">
    <property type="entry name" value="SsrA-bd_prot_CS"/>
</dbReference>
<dbReference type="Proteomes" id="UP001281656">
    <property type="component" value="Unassembled WGS sequence"/>
</dbReference>
<name>A0ABU4JRP6_9CLOT</name>
<sequence length="155" mass="17968">MKKQTGNKTLAENRKARHDYFIEESMEAGIELVGTEVKSIRAGKANLRDSYADILNGEIFIRNMHVSPYEQGNIFNRDPLRDRKLLLHKSEISRLLGYTTQKGYTLIPLSLYLKNGRVKVNLAVARGKKDYDKRDAMLEKAAKRDIDRQMKERLR</sequence>
<evidence type="ECO:0000313" key="4">
    <source>
        <dbReference type="EMBL" id="MDW8800761.1"/>
    </source>
</evidence>
<dbReference type="PANTHER" id="PTHR30308">
    <property type="entry name" value="TMRNA-BINDING COMPONENT OF TRANS-TRANSLATION TAGGING COMPLEX"/>
    <property type="match status" value="1"/>
</dbReference>
<proteinExistence type="inferred from homology"/>
<evidence type="ECO:0000256" key="1">
    <source>
        <dbReference type="ARBA" id="ARBA00022490"/>
    </source>
</evidence>
<dbReference type="CDD" id="cd09294">
    <property type="entry name" value="SmpB"/>
    <property type="match status" value="1"/>
</dbReference>
<dbReference type="NCBIfam" id="NF003843">
    <property type="entry name" value="PRK05422.1"/>
    <property type="match status" value="1"/>
</dbReference>
<gene>
    <name evidence="3 4" type="primary">smpB</name>
    <name evidence="4" type="ORF">P8V03_06295</name>
</gene>
<dbReference type="Gene3D" id="2.40.280.10">
    <property type="match status" value="1"/>
</dbReference>
<organism evidence="4 5">
    <name type="scientific">Clostridium tanneri</name>
    <dbReference type="NCBI Taxonomy" id="3037988"/>
    <lineage>
        <taxon>Bacteria</taxon>
        <taxon>Bacillati</taxon>
        <taxon>Bacillota</taxon>
        <taxon>Clostridia</taxon>
        <taxon>Eubacteriales</taxon>
        <taxon>Clostridiaceae</taxon>
        <taxon>Clostridium</taxon>
    </lineage>
</organism>
<keyword evidence="5" id="KW-1185">Reference proteome</keyword>
<dbReference type="EMBL" id="JARUJP010000005">
    <property type="protein sequence ID" value="MDW8800761.1"/>
    <property type="molecule type" value="Genomic_DNA"/>
</dbReference>
<comment type="caution">
    <text evidence="4">The sequence shown here is derived from an EMBL/GenBank/DDBJ whole genome shotgun (WGS) entry which is preliminary data.</text>
</comment>
<dbReference type="InterPro" id="IPR023620">
    <property type="entry name" value="SmpB"/>
</dbReference>
<keyword evidence="2 3" id="KW-0694">RNA-binding</keyword>
<comment type="subcellular location">
    <subcellularLocation>
        <location evidence="3">Cytoplasm</location>
    </subcellularLocation>
    <text evidence="3">The tmRNA-SmpB complex associates with stalled 70S ribosomes.</text>
</comment>
<dbReference type="NCBIfam" id="TIGR00086">
    <property type="entry name" value="smpB"/>
    <property type="match status" value="1"/>
</dbReference>
<evidence type="ECO:0000256" key="2">
    <source>
        <dbReference type="ARBA" id="ARBA00022884"/>
    </source>
</evidence>
<accession>A0ABU4JRP6</accession>
<dbReference type="PROSITE" id="PS01317">
    <property type="entry name" value="SSRP"/>
    <property type="match status" value="1"/>
</dbReference>
<dbReference type="HAMAP" id="MF_00023">
    <property type="entry name" value="SmpB"/>
    <property type="match status" value="1"/>
</dbReference>
<protein>
    <recommendedName>
        <fullName evidence="3">SsrA-binding protein</fullName>
    </recommendedName>
    <alternativeName>
        <fullName evidence="3">Small protein B</fullName>
    </alternativeName>
</protein>
<dbReference type="RefSeq" id="WP_261670598.1">
    <property type="nucleotide sequence ID" value="NZ_JARUJP010000005.1"/>
</dbReference>
<evidence type="ECO:0000256" key="3">
    <source>
        <dbReference type="HAMAP-Rule" id="MF_00023"/>
    </source>
</evidence>
<dbReference type="SUPFAM" id="SSF74982">
    <property type="entry name" value="Small protein B (SmpB)"/>
    <property type="match status" value="1"/>
</dbReference>
<keyword evidence="1 3" id="KW-0963">Cytoplasm</keyword>